<accession>A0A839UQ51</accession>
<dbReference type="GO" id="GO:0140359">
    <property type="term" value="F:ABC-type transporter activity"/>
    <property type="evidence" value="ECO:0007669"/>
    <property type="project" value="InterPro"/>
</dbReference>
<evidence type="ECO:0000256" key="4">
    <source>
        <dbReference type="ARBA" id="ARBA00023136"/>
    </source>
</evidence>
<evidence type="ECO:0000256" key="2">
    <source>
        <dbReference type="ARBA" id="ARBA00022692"/>
    </source>
</evidence>
<proteinExistence type="predicted"/>
<evidence type="ECO:0000313" key="7">
    <source>
        <dbReference type="EMBL" id="MBB3167668.1"/>
    </source>
</evidence>
<keyword evidence="3 5" id="KW-1133">Transmembrane helix</keyword>
<evidence type="ECO:0000256" key="3">
    <source>
        <dbReference type="ARBA" id="ARBA00022989"/>
    </source>
</evidence>
<feature type="transmembrane region" description="Helical" evidence="5">
    <location>
        <begin position="305"/>
        <end position="323"/>
    </location>
</feature>
<comment type="subcellular location">
    <subcellularLocation>
        <location evidence="1">Membrane</location>
        <topology evidence="1">Multi-pass membrane protein</topology>
    </subcellularLocation>
</comment>
<feature type="transmembrane region" description="Helical" evidence="5">
    <location>
        <begin position="178"/>
        <end position="200"/>
    </location>
</feature>
<feature type="transmembrane region" description="Helical" evidence="5">
    <location>
        <begin position="21"/>
        <end position="45"/>
    </location>
</feature>
<feature type="transmembrane region" description="Helical" evidence="5">
    <location>
        <begin position="353"/>
        <end position="374"/>
    </location>
</feature>
<dbReference type="Proteomes" id="UP000559987">
    <property type="component" value="Unassembled WGS sequence"/>
</dbReference>
<keyword evidence="2 5" id="KW-0812">Transmembrane</keyword>
<gene>
    <name evidence="7" type="ORF">FHS30_000844</name>
</gene>
<dbReference type="PANTHER" id="PTHR43471:SF3">
    <property type="entry name" value="ABC TRANSPORTER PERMEASE PROTEIN NATB"/>
    <property type="match status" value="1"/>
</dbReference>
<reference evidence="7 8" key="1">
    <citation type="submission" date="2020-08" db="EMBL/GenBank/DDBJ databases">
        <title>Genomic Encyclopedia of Type Strains, Phase III (KMG-III): the genomes of soil and plant-associated and newly described type strains.</title>
        <authorList>
            <person name="Whitman W."/>
        </authorList>
    </citation>
    <scope>NUCLEOTIDE SEQUENCE [LARGE SCALE GENOMIC DNA]</scope>
    <source>
        <strain evidence="7 8">CECT 8571</strain>
    </source>
</reference>
<evidence type="ECO:0000256" key="5">
    <source>
        <dbReference type="SAM" id="Phobius"/>
    </source>
</evidence>
<sequence length="388" mass="42301">MNSVFQTLLYKEIIDAMRDRRALMGALLYALFGPVILASALNFAIANKEDDKAIYIDIKGAEYAPVLVEKLAQQHILPLGSGAADDEERWREQPITLEIPETYRANIEQAKKVSLSLWINTAEEGRNSANQRVKAALQQYGNELATYRLVLRGIDPHLLAPYSVDIKDHASAQEKSGMVMGMLAVFVLMSVFVASTSIAIDTSAGERERNALELILIQPITTTQLIGAKLIAVSLLGSLGAFLTLCMTSLVMGFVPLAKMGIGFELNALTIITITLAMLPLAIFAAAFQLFCAFQAKSFKEAQSYISLTIMVPLTIPFAVQFMPHKPDWVNWVPVASQSGLIESIAKGQEIDWLSIGTGAMLTLLLAAILAGWLTRTLKSEKAILALS</sequence>
<dbReference type="InterPro" id="IPR013525">
    <property type="entry name" value="ABC2_TM"/>
</dbReference>
<dbReference type="Pfam" id="PF12698">
    <property type="entry name" value="ABC2_membrane_3"/>
    <property type="match status" value="1"/>
</dbReference>
<evidence type="ECO:0000256" key="1">
    <source>
        <dbReference type="ARBA" id="ARBA00004141"/>
    </source>
</evidence>
<feature type="domain" description="ABC-2 type transporter transmembrane" evidence="6">
    <location>
        <begin position="28"/>
        <end position="374"/>
    </location>
</feature>
<name>A0A839UQ51_9GAMM</name>
<dbReference type="RefSeq" id="WP_183908582.1">
    <property type="nucleotide sequence ID" value="NZ_JACHXZ010000001.1"/>
</dbReference>
<dbReference type="GO" id="GO:0016020">
    <property type="term" value="C:membrane"/>
    <property type="evidence" value="ECO:0007669"/>
    <property type="project" value="UniProtKB-SubCell"/>
</dbReference>
<keyword evidence="8" id="KW-1185">Reference proteome</keyword>
<dbReference type="EMBL" id="JACHXZ010000001">
    <property type="protein sequence ID" value="MBB3167668.1"/>
    <property type="molecule type" value="Genomic_DNA"/>
</dbReference>
<feature type="transmembrane region" description="Helical" evidence="5">
    <location>
        <begin position="230"/>
        <end position="256"/>
    </location>
</feature>
<dbReference type="PANTHER" id="PTHR43471">
    <property type="entry name" value="ABC TRANSPORTER PERMEASE"/>
    <property type="match status" value="1"/>
</dbReference>
<comment type="caution">
    <text evidence="7">The sequence shown here is derived from an EMBL/GenBank/DDBJ whole genome shotgun (WGS) entry which is preliminary data.</text>
</comment>
<dbReference type="AlphaFoldDB" id="A0A839UQ51"/>
<keyword evidence="4 5" id="KW-0472">Membrane</keyword>
<protein>
    <submittedName>
        <fullName evidence="7">Sodium transport system permease protein</fullName>
    </submittedName>
</protein>
<evidence type="ECO:0000259" key="6">
    <source>
        <dbReference type="Pfam" id="PF12698"/>
    </source>
</evidence>
<evidence type="ECO:0000313" key="8">
    <source>
        <dbReference type="Proteomes" id="UP000559987"/>
    </source>
</evidence>
<organism evidence="7 8">
    <name type="scientific">Simiduia aestuariiviva</name>
    <dbReference type="NCBI Taxonomy" id="1510459"/>
    <lineage>
        <taxon>Bacteria</taxon>
        <taxon>Pseudomonadati</taxon>
        <taxon>Pseudomonadota</taxon>
        <taxon>Gammaproteobacteria</taxon>
        <taxon>Cellvibrionales</taxon>
        <taxon>Cellvibrionaceae</taxon>
        <taxon>Simiduia</taxon>
    </lineage>
</organism>
<feature type="transmembrane region" description="Helical" evidence="5">
    <location>
        <begin position="268"/>
        <end position="293"/>
    </location>
</feature>